<dbReference type="Proteomes" id="UP000243451">
    <property type="component" value="Unassembled WGS sequence"/>
</dbReference>
<keyword evidence="2" id="KW-1185">Reference proteome</keyword>
<reference evidence="1 2" key="1">
    <citation type="submission" date="2018-01" db="EMBL/GenBank/DDBJ databases">
        <title>Draft genome of the type strain Pseudomonas oceani DSM 100277 isolated from the deep water in Okinawa trough, northwestern Pacific Ocean.</title>
        <authorList>
            <person name="Gomila M."/>
            <person name="Mulet M."/>
            <person name="Garcia-Valdes E."/>
            <person name="Lalucat J."/>
        </authorList>
    </citation>
    <scope>NUCLEOTIDE SEQUENCE [LARGE SCALE GENOMIC DNA]</scope>
    <source>
        <strain evidence="1 2">DSM 100277</strain>
    </source>
</reference>
<protein>
    <submittedName>
        <fullName evidence="1">Uncharacterized protein</fullName>
    </submittedName>
</protein>
<gene>
    <name evidence="1" type="ORF">C1949_07995</name>
</gene>
<sequence length="466" mass="50707">MPNSADADVVLLGNNLALMVAGRELALQGRSVIMLTDSKRPGAHFTGMRIDNYDFDIGMVLFEQVMRGEQSTDVTGYDDRVRNDSARFAAVVAEYVGQFVTTVPVPTPSVWLDGQRHPDFVIANRLDYFASAACRPELAEAVAALPDPGVLHASRKLTPGYQWVSYEEASLANHGAPLHALFEGLVQKITRRSSRDILAPWHRLAWLPLYYPETLKAALQGEPCGLPEYPFRAAQEGFTGAFVRELQASMLAAGVTLVETPLERCEPEACGGLVTTVDGSSWRAPVLVMGLAQGRAAELLGIGQKPPVGASVRICFGLIPRTSLLSLDSCLLVLDERYAIYRVTNQDVAAGTDDPLCRVTVELNPQWAEHVYPGLDDAALQNRVFAELVEFGVISQPEDFRLLRSIDASGALPFADQSLLDFSRQLGDAAAQWPGLELTASLLGMGVSSFNDQIIQGLKLARTWSH</sequence>
<dbReference type="RefSeq" id="WP_104737950.1">
    <property type="nucleotide sequence ID" value="NZ_BMHR01000001.1"/>
</dbReference>
<dbReference type="InterPro" id="IPR036188">
    <property type="entry name" value="FAD/NAD-bd_sf"/>
</dbReference>
<dbReference type="AlphaFoldDB" id="A0A2P4EWP0"/>
<evidence type="ECO:0000313" key="2">
    <source>
        <dbReference type="Proteomes" id="UP000243451"/>
    </source>
</evidence>
<dbReference type="EMBL" id="PPSK01000005">
    <property type="protein sequence ID" value="POB04349.1"/>
    <property type="molecule type" value="Genomic_DNA"/>
</dbReference>
<dbReference type="SUPFAM" id="SSF51905">
    <property type="entry name" value="FAD/NAD(P)-binding domain"/>
    <property type="match status" value="1"/>
</dbReference>
<comment type="caution">
    <text evidence="1">The sequence shown here is derived from an EMBL/GenBank/DDBJ whole genome shotgun (WGS) entry which is preliminary data.</text>
</comment>
<proteinExistence type="predicted"/>
<evidence type="ECO:0000313" key="1">
    <source>
        <dbReference type="EMBL" id="POB04349.1"/>
    </source>
</evidence>
<name>A0A2P4EWP0_9GAMM</name>
<dbReference type="OrthoDB" id="9800445at2"/>
<organism evidence="1 2">
    <name type="scientific">Halopseudomonas oceani</name>
    <dbReference type="NCBI Taxonomy" id="1708783"/>
    <lineage>
        <taxon>Bacteria</taxon>
        <taxon>Pseudomonadati</taxon>
        <taxon>Pseudomonadota</taxon>
        <taxon>Gammaproteobacteria</taxon>
        <taxon>Pseudomonadales</taxon>
        <taxon>Pseudomonadaceae</taxon>
        <taxon>Halopseudomonas</taxon>
    </lineage>
</organism>
<accession>A0A2P4EWP0</accession>